<reference evidence="4" key="2">
    <citation type="journal article" date="2014" name="ISME J.">
        <title>Microbial stratification in low pH oxic and suboxic macroscopic growths along an acid mine drainage.</title>
        <authorList>
            <person name="Mendez-Garcia C."/>
            <person name="Mesa V."/>
            <person name="Sprenger R.R."/>
            <person name="Richter M."/>
            <person name="Diez M.S."/>
            <person name="Solano J."/>
            <person name="Bargiela R."/>
            <person name="Golyshina O.V."/>
            <person name="Manteca A."/>
            <person name="Ramos J.L."/>
            <person name="Gallego J.R."/>
            <person name="Llorente I."/>
            <person name="Martins Dos Santos V.A."/>
            <person name="Jensen O.N."/>
            <person name="Pelaez A.I."/>
            <person name="Sanchez J."/>
            <person name="Ferrer M."/>
        </authorList>
    </citation>
    <scope>NUCLEOTIDE SEQUENCE</scope>
</reference>
<evidence type="ECO:0000313" key="4">
    <source>
        <dbReference type="EMBL" id="EQD38242.1"/>
    </source>
</evidence>
<gene>
    <name evidence="4" type="ORF">B1B_15899</name>
</gene>
<proteinExistence type="predicted"/>
<sequence>MMNPIKDLCRLILTTSLSNRRIGVALRLSPNTVGRYRERLNELALDWPAVAAWDEQALDHRLNAAGRSAFVHTFLEPDWAYVHQELQRRGMTVTLLHEEYATGLASGVMSLSEFRRRLARHQRTRGLVMRQVRRPGECLFLDFSGVRPSLADLETGVSTPVELFVAVMGASRKTFALAVASQKVPDWIEANVKALTFFGAVPIFLVPDNLKAGVLSHKRGEGAVIHPTYSECAAHYDTIVMPTRVRHPKDKAPVELGVKLVQRWVLARLRNRVFTSLAALNDAIAECLVWLNDKPMRGVGGKSRNQLFEELDRPALKPLPVDPYAYGEWQIGVRVGQDYHVRHSEQYYSVPHALVGAKVNIKASVATISIFHRDRRVALHTRLLEPGAVSTLPEHRPKAHQRYAEDDVAAVFAWAEATGGAVAQFLRRHIEHYGRPVSSLQAGRGLQRLARDYGIDRLQAACQRAIAMHSHAISSVKSILRRNIDRAQPGQPLPDTPQPAHDNVRGPEYYNNGDSDDDPSDHD</sequence>
<dbReference type="EMBL" id="AUZY01010580">
    <property type="protein sequence ID" value="EQD38242.1"/>
    <property type="molecule type" value="Genomic_DNA"/>
</dbReference>
<dbReference type="GO" id="GO:0015074">
    <property type="term" value="P:DNA integration"/>
    <property type="evidence" value="ECO:0007669"/>
    <property type="project" value="InterPro"/>
</dbReference>
<reference evidence="4" key="1">
    <citation type="submission" date="2013-08" db="EMBL/GenBank/DDBJ databases">
        <authorList>
            <person name="Mendez C."/>
            <person name="Richter M."/>
            <person name="Ferrer M."/>
            <person name="Sanchez J."/>
        </authorList>
    </citation>
    <scope>NUCLEOTIDE SEQUENCE</scope>
</reference>
<dbReference type="NCBIfam" id="NF033546">
    <property type="entry name" value="transpos_IS21"/>
    <property type="match status" value="1"/>
</dbReference>
<feature type="domain" description="Integrase catalytic" evidence="3">
    <location>
        <begin position="131"/>
        <end position="312"/>
    </location>
</feature>
<feature type="compositionally biased region" description="Acidic residues" evidence="1">
    <location>
        <begin position="514"/>
        <end position="523"/>
    </location>
</feature>
<evidence type="ECO:0000256" key="1">
    <source>
        <dbReference type="SAM" id="MobiDB-lite"/>
    </source>
</evidence>
<dbReference type="SUPFAM" id="SSF53098">
    <property type="entry name" value="Ribonuclease H-like"/>
    <property type="match status" value="1"/>
</dbReference>
<comment type="caution">
    <text evidence="4">The sequence shown here is derived from an EMBL/GenBank/DDBJ whole genome shotgun (WGS) entry which is preliminary data.</text>
</comment>
<organism evidence="4">
    <name type="scientific">mine drainage metagenome</name>
    <dbReference type="NCBI Taxonomy" id="410659"/>
    <lineage>
        <taxon>unclassified sequences</taxon>
        <taxon>metagenomes</taxon>
        <taxon>ecological metagenomes</taxon>
    </lineage>
</organism>
<name>T0Z1Y1_9ZZZZ</name>
<accession>T0Z1Y1</accession>
<protein>
    <submittedName>
        <fullName evidence="4">Integrase catalytic subunit</fullName>
    </submittedName>
</protein>
<dbReference type="InterPro" id="IPR001584">
    <property type="entry name" value="Integrase_cat-core"/>
</dbReference>
<dbReference type="PROSITE" id="PS50994">
    <property type="entry name" value="INTEGRASE"/>
    <property type="match status" value="1"/>
</dbReference>
<dbReference type="PANTHER" id="PTHR35004">
    <property type="entry name" value="TRANSPOSASE RV3428C-RELATED"/>
    <property type="match status" value="1"/>
</dbReference>
<dbReference type="Pfam" id="PF22483">
    <property type="entry name" value="Mu-transpos_C_2"/>
    <property type="match status" value="1"/>
</dbReference>
<evidence type="ECO:0000259" key="2">
    <source>
        <dbReference type="PROSITE" id="PS50532"/>
    </source>
</evidence>
<dbReference type="AlphaFoldDB" id="T0Z1Y1"/>
<dbReference type="PROSITE" id="PS50532">
    <property type="entry name" value="HTH_IS408"/>
    <property type="match status" value="1"/>
</dbReference>
<feature type="region of interest" description="Disordered" evidence="1">
    <location>
        <begin position="485"/>
        <end position="523"/>
    </location>
</feature>
<feature type="domain" description="HTH IS408-type" evidence="2">
    <location>
        <begin position="5"/>
        <end position="86"/>
    </location>
</feature>
<dbReference type="PANTHER" id="PTHR35004:SF8">
    <property type="entry name" value="TRANSPOSASE RV3428C-RELATED"/>
    <property type="match status" value="1"/>
</dbReference>
<dbReference type="InterPro" id="IPR054353">
    <property type="entry name" value="IstA-like_C"/>
</dbReference>
<dbReference type="InterPro" id="IPR017895">
    <property type="entry name" value="HTH_IS408/IS1162_type"/>
</dbReference>
<evidence type="ECO:0000259" key="3">
    <source>
        <dbReference type="PROSITE" id="PS50994"/>
    </source>
</evidence>
<dbReference type="InterPro" id="IPR012337">
    <property type="entry name" value="RNaseH-like_sf"/>
</dbReference>